<evidence type="ECO:0000256" key="1">
    <source>
        <dbReference type="ARBA" id="ARBA00004413"/>
    </source>
</evidence>
<dbReference type="InterPro" id="IPR012823">
    <property type="entry name" value="Flagell_FliJ"/>
</dbReference>
<accession>A0AA46I569</accession>
<evidence type="ECO:0000313" key="13">
    <source>
        <dbReference type="Proteomes" id="UP000294678"/>
    </source>
</evidence>
<evidence type="ECO:0000256" key="3">
    <source>
        <dbReference type="ARBA" id="ARBA00020392"/>
    </source>
</evidence>
<sequence length="145" mass="18053">MFKFKFQKALDYKLEEEHQAKDIYFRIQEKKNKKLKEKEILINRKAELHQEFKAYKVGNIDINSLKNYNNFILKINNEIEEFNKELNIIEKNLEKAREEFFEIRKERKIFEKLKEKQLEEYKKNMQKKEDKLIDELSNNLYNRRN</sequence>
<dbReference type="Proteomes" id="UP000294678">
    <property type="component" value="Unassembled WGS sequence"/>
</dbReference>
<dbReference type="AlphaFoldDB" id="A0AA46I569"/>
<dbReference type="GO" id="GO:0009288">
    <property type="term" value="C:bacterial-type flagellum"/>
    <property type="evidence" value="ECO:0007669"/>
    <property type="project" value="InterPro"/>
</dbReference>
<gene>
    <name evidence="12" type="ORF">EV215_1478</name>
</gene>
<keyword evidence="12" id="KW-0969">Cilium</keyword>
<proteinExistence type="inferred from homology"/>
<dbReference type="NCBIfam" id="TIGR02473">
    <property type="entry name" value="flagell_FliJ"/>
    <property type="match status" value="1"/>
</dbReference>
<evidence type="ECO:0000256" key="5">
    <source>
        <dbReference type="ARBA" id="ARBA00022475"/>
    </source>
</evidence>
<name>A0AA46I569_9FUSO</name>
<dbReference type="Gene3D" id="1.10.287.1700">
    <property type="match status" value="1"/>
</dbReference>
<comment type="subcellular location">
    <subcellularLocation>
        <location evidence="1">Cell membrane</location>
        <topology evidence="1">Peripheral membrane protein</topology>
        <orientation evidence="1">Cytoplasmic side</orientation>
    </subcellularLocation>
</comment>
<dbReference type="GO" id="GO:0015031">
    <property type="term" value="P:protein transport"/>
    <property type="evidence" value="ECO:0007669"/>
    <property type="project" value="UniProtKB-KW"/>
</dbReference>
<evidence type="ECO:0000256" key="6">
    <source>
        <dbReference type="ARBA" id="ARBA00022500"/>
    </source>
</evidence>
<evidence type="ECO:0000256" key="11">
    <source>
        <dbReference type="SAM" id="Coils"/>
    </source>
</evidence>
<keyword evidence="12" id="KW-0282">Flagellum</keyword>
<protein>
    <recommendedName>
        <fullName evidence="3">Flagellar FliJ protein</fullName>
    </recommendedName>
</protein>
<evidence type="ECO:0000256" key="10">
    <source>
        <dbReference type="ARBA" id="ARBA00023225"/>
    </source>
</evidence>
<dbReference type="GO" id="GO:0071973">
    <property type="term" value="P:bacterial-type flagellum-dependent cell motility"/>
    <property type="evidence" value="ECO:0007669"/>
    <property type="project" value="InterPro"/>
</dbReference>
<dbReference type="Pfam" id="PF02050">
    <property type="entry name" value="FliJ"/>
    <property type="match status" value="1"/>
</dbReference>
<evidence type="ECO:0000313" key="12">
    <source>
        <dbReference type="EMBL" id="TDT69136.1"/>
    </source>
</evidence>
<evidence type="ECO:0000256" key="7">
    <source>
        <dbReference type="ARBA" id="ARBA00022795"/>
    </source>
</evidence>
<evidence type="ECO:0000256" key="2">
    <source>
        <dbReference type="ARBA" id="ARBA00010004"/>
    </source>
</evidence>
<dbReference type="GO" id="GO:0005886">
    <property type="term" value="C:plasma membrane"/>
    <property type="evidence" value="ECO:0007669"/>
    <property type="project" value="UniProtKB-SubCell"/>
</dbReference>
<comment type="similarity">
    <text evidence="2">Belongs to the FliJ family.</text>
</comment>
<dbReference type="InterPro" id="IPR053716">
    <property type="entry name" value="Flag_assembly_chemotaxis_eff"/>
</dbReference>
<feature type="coiled-coil region" evidence="11">
    <location>
        <begin position="31"/>
        <end position="138"/>
    </location>
</feature>
<keyword evidence="10" id="KW-1006">Bacterial flagellum protein export</keyword>
<dbReference type="GO" id="GO:0006935">
    <property type="term" value="P:chemotaxis"/>
    <property type="evidence" value="ECO:0007669"/>
    <property type="project" value="UniProtKB-KW"/>
</dbReference>
<organism evidence="12 13">
    <name type="scientific">Hypnocyclicus thermotrophus</name>
    <dbReference type="NCBI Taxonomy" id="1627895"/>
    <lineage>
        <taxon>Bacteria</taxon>
        <taxon>Fusobacteriati</taxon>
        <taxon>Fusobacteriota</taxon>
        <taxon>Fusobacteriia</taxon>
        <taxon>Fusobacteriales</taxon>
        <taxon>Fusobacteriaceae</taxon>
        <taxon>Hypnocyclicus</taxon>
    </lineage>
</organism>
<keyword evidence="13" id="KW-1185">Reference proteome</keyword>
<keyword evidence="4" id="KW-0813">Transport</keyword>
<keyword evidence="5" id="KW-1003">Cell membrane</keyword>
<evidence type="ECO:0000256" key="9">
    <source>
        <dbReference type="ARBA" id="ARBA00023136"/>
    </source>
</evidence>
<evidence type="ECO:0000256" key="4">
    <source>
        <dbReference type="ARBA" id="ARBA00022448"/>
    </source>
</evidence>
<reference evidence="12 13" key="1">
    <citation type="submission" date="2019-03" db="EMBL/GenBank/DDBJ databases">
        <title>Genomic Encyclopedia of Type Strains, Phase IV (KMG-IV): sequencing the most valuable type-strain genomes for metagenomic binning, comparative biology and taxonomic classification.</title>
        <authorList>
            <person name="Goeker M."/>
        </authorList>
    </citation>
    <scope>NUCLEOTIDE SEQUENCE [LARGE SCALE GENOMIC DNA]</scope>
    <source>
        <strain evidence="12 13">DSM 100055</strain>
    </source>
</reference>
<keyword evidence="6" id="KW-0145">Chemotaxis</keyword>
<keyword evidence="7" id="KW-1005">Bacterial flagellum biogenesis</keyword>
<evidence type="ECO:0000256" key="8">
    <source>
        <dbReference type="ARBA" id="ARBA00022927"/>
    </source>
</evidence>
<keyword evidence="8" id="KW-0653">Protein transport</keyword>
<keyword evidence="12" id="KW-0966">Cell projection</keyword>
<dbReference type="EMBL" id="SOBG01000006">
    <property type="protein sequence ID" value="TDT69136.1"/>
    <property type="molecule type" value="Genomic_DNA"/>
</dbReference>
<dbReference type="RefSeq" id="WP_134113348.1">
    <property type="nucleotide sequence ID" value="NZ_SOBG01000006.1"/>
</dbReference>
<comment type="caution">
    <text evidence="12">The sequence shown here is derived from an EMBL/GenBank/DDBJ whole genome shotgun (WGS) entry which is preliminary data.</text>
</comment>
<keyword evidence="11" id="KW-0175">Coiled coil</keyword>
<keyword evidence="9" id="KW-0472">Membrane</keyword>
<dbReference type="GO" id="GO:0044781">
    <property type="term" value="P:bacterial-type flagellum organization"/>
    <property type="evidence" value="ECO:0007669"/>
    <property type="project" value="UniProtKB-KW"/>
</dbReference>